<feature type="compositionally biased region" description="Basic and acidic residues" evidence="1">
    <location>
        <begin position="42"/>
        <end position="53"/>
    </location>
</feature>
<organism evidence="2 3">
    <name type="scientific">Batillaria attramentaria</name>
    <dbReference type="NCBI Taxonomy" id="370345"/>
    <lineage>
        <taxon>Eukaryota</taxon>
        <taxon>Metazoa</taxon>
        <taxon>Spiralia</taxon>
        <taxon>Lophotrochozoa</taxon>
        <taxon>Mollusca</taxon>
        <taxon>Gastropoda</taxon>
        <taxon>Caenogastropoda</taxon>
        <taxon>Sorbeoconcha</taxon>
        <taxon>Cerithioidea</taxon>
        <taxon>Batillariidae</taxon>
        <taxon>Batillaria</taxon>
    </lineage>
</organism>
<evidence type="ECO:0000256" key="1">
    <source>
        <dbReference type="SAM" id="MobiDB-lite"/>
    </source>
</evidence>
<evidence type="ECO:0000313" key="3">
    <source>
        <dbReference type="Proteomes" id="UP001519460"/>
    </source>
</evidence>
<dbReference type="EMBL" id="JACVVK020000065">
    <property type="protein sequence ID" value="KAK7496627.1"/>
    <property type="molecule type" value="Genomic_DNA"/>
</dbReference>
<gene>
    <name evidence="2" type="ORF">BaRGS_00012034</name>
</gene>
<feature type="region of interest" description="Disordered" evidence="1">
    <location>
        <begin position="41"/>
        <end position="67"/>
    </location>
</feature>
<dbReference type="Proteomes" id="UP001519460">
    <property type="component" value="Unassembled WGS sequence"/>
</dbReference>
<evidence type="ECO:0000313" key="2">
    <source>
        <dbReference type="EMBL" id="KAK7496627.1"/>
    </source>
</evidence>
<reference evidence="2 3" key="1">
    <citation type="journal article" date="2023" name="Sci. Data">
        <title>Genome assembly of the Korean intertidal mud-creeper Batillaria attramentaria.</title>
        <authorList>
            <person name="Patra A.K."/>
            <person name="Ho P.T."/>
            <person name="Jun S."/>
            <person name="Lee S.J."/>
            <person name="Kim Y."/>
            <person name="Won Y.J."/>
        </authorList>
    </citation>
    <scope>NUCLEOTIDE SEQUENCE [LARGE SCALE GENOMIC DNA]</scope>
    <source>
        <strain evidence="2">Wonlab-2016</strain>
    </source>
</reference>
<keyword evidence="3" id="KW-1185">Reference proteome</keyword>
<name>A0ABD0LB78_9CAEN</name>
<proteinExistence type="predicted"/>
<protein>
    <submittedName>
        <fullName evidence="2">Uncharacterized protein</fullName>
    </submittedName>
</protein>
<comment type="caution">
    <text evidence="2">The sequence shown here is derived from an EMBL/GenBank/DDBJ whole genome shotgun (WGS) entry which is preliminary data.</text>
</comment>
<accession>A0ABD0LB78</accession>
<sequence>MLQPVPAVGSGSRHEDDKRSYVSSLILLTNAGGIRRKRRKIVKSERQNRRQDFHATQSGFTGAGKTSAVMPGHSYFSELRATNYENYEHPG</sequence>
<dbReference type="AlphaFoldDB" id="A0ABD0LB78"/>